<evidence type="ECO:0000256" key="2">
    <source>
        <dbReference type="ARBA" id="ARBA00023015"/>
    </source>
</evidence>
<gene>
    <name evidence="7" type="ORF">KP509_22G053300</name>
</gene>
<keyword evidence="4" id="KW-0804">Transcription</keyword>
<dbReference type="InterPro" id="IPR036576">
    <property type="entry name" value="WRKY_dom_sf"/>
</dbReference>
<dbReference type="AlphaFoldDB" id="A0A8T2S8C8"/>
<dbReference type="GO" id="GO:0005634">
    <property type="term" value="C:nucleus"/>
    <property type="evidence" value="ECO:0007669"/>
    <property type="project" value="UniProtKB-SubCell"/>
</dbReference>
<dbReference type="EMBL" id="CM035427">
    <property type="protein sequence ID" value="KAH7307299.1"/>
    <property type="molecule type" value="Genomic_DNA"/>
</dbReference>
<proteinExistence type="predicted"/>
<dbReference type="InterPro" id="IPR003657">
    <property type="entry name" value="WRKY_dom"/>
</dbReference>
<accession>A0A8T2S8C8</accession>
<dbReference type="SMART" id="SM00774">
    <property type="entry name" value="WRKY"/>
    <property type="match status" value="1"/>
</dbReference>
<feature type="domain" description="WRKY" evidence="6">
    <location>
        <begin position="297"/>
        <end position="363"/>
    </location>
</feature>
<dbReference type="PANTHER" id="PTHR32096">
    <property type="entry name" value="WRKY TRANSCRIPTION FACTOR 30-RELATED-RELATED"/>
    <property type="match status" value="1"/>
</dbReference>
<dbReference type="Pfam" id="PF03106">
    <property type="entry name" value="WRKY"/>
    <property type="match status" value="1"/>
</dbReference>
<evidence type="ECO:0000259" key="6">
    <source>
        <dbReference type="PROSITE" id="PS50811"/>
    </source>
</evidence>
<dbReference type="PROSITE" id="PS50811">
    <property type="entry name" value="WRKY"/>
    <property type="match status" value="1"/>
</dbReference>
<protein>
    <recommendedName>
        <fullName evidence="6">WRKY domain-containing protein</fullName>
    </recommendedName>
</protein>
<dbReference type="Gene3D" id="2.20.25.80">
    <property type="entry name" value="WRKY domain"/>
    <property type="match status" value="1"/>
</dbReference>
<evidence type="ECO:0000256" key="4">
    <source>
        <dbReference type="ARBA" id="ARBA00023163"/>
    </source>
</evidence>
<dbReference type="InterPro" id="IPR044810">
    <property type="entry name" value="WRKY_plant"/>
</dbReference>
<keyword evidence="2" id="KW-0805">Transcription regulation</keyword>
<evidence type="ECO:0000313" key="7">
    <source>
        <dbReference type="EMBL" id="KAH7307299.1"/>
    </source>
</evidence>
<evidence type="ECO:0000256" key="5">
    <source>
        <dbReference type="ARBA" id="ARBA00023242"/>
    </source>
</evidence>
<evidence type="ECO:0000256" key="1">
    <source>
        <dbReference type="ARBA" id="ARBA00004123"/>
    </source>
</evidence>
<sequence>MDRLLDYGDLGAIARAGFSLSPVLSGRSCASATTSSPSCSQSADIAPLLSSVEVRSPASNHSASSSFVASSLPIASDFPFSLPLSASSRPSFPRRSGFAVPGTSTNLPVYSAPFLPSLCPSLPEKLGKQTNQNNLEGCVSSVDLSTVPLPSSALQNRWSTPASINRQTDMATFDGKPFYEENPLASVKTLEENIPYPSPTNAERQYSVDVSASMTHKVPHPAESIAEMDMSMMQPTTSSRSAGTEKCSAAQNINISASRSTEDERPTGGRAVKKRKLVQKRVVHVPAMDSVSDKASSGESVPNDMWAWRKYGQKPIKGSPYPRSYYRCSSSKGCPARKQVERNPNDPSKFIVTYSSDHNHSWPTNRVNALAGCVRSIIAKPIALPTDGTSDRSTSTMSETSPDCDTINNSIFVNMDDGLSGSSSVCLEDASQYSIFGGGDKTLSLIASSPISDNASAEEAMACGPLEDACSLMEPNLGIDAYPGLSGSLPENYPHIRDPIHTRKHHESEMLLSGDGEGIRPSADATSASFFTQDHHDDLLLRSAMPPSCLPVVYDEQAQIFDALLSEMLAEILHSQNKAYDYGHTSS</sequence>
<organism evidence="7 8">
    <name type="scientific">Ceratopteris richardii</name>
    <name type="common">Triangle waterfern</name>
    <dbReference type="NCBI Taxonomy" id="49495"/>
    <lineage>
        <taxon>Eukaryota</taxon>
        <taxon>Viridiplantae</taxon>
        <taxon>Streptophyta</taxon>
        <taxon>Embryophyta</taxon>
        <taxon>Tracheophyta</taxon>
        <taxon>Polypodiopsida</taxon>
        <taxon>Polypodiidae</taxon>
        <taxon>Polypodiales</taxon>
        <taxon>Pteridineae</taxon>
        <taxon>Pteridaceae</taxon>
        <taxon>Parkerioideae</taxon>
        <taxon>Ceratopteris</taxon>
    </lineage>
</organism>
<reference evidence="7" key="1">
    <citation type="submission" date="2021-08" db="EMBL/GenBank/DDBJ databases">
        <title>WGS assembly of Ceratopteris richardii.</title>
        <authorList>
            <person name="Marchant D.B."/>
            <person name="Chen G."/>
            <person name="Jenkins J."/>
            <person name="Shu S."/>
            <person name="Leebens-Mack J."/>
            <person name="Grimwood J."/>
            <person name="Schmutz J."/>
            <person name="Soltis P."/>
            <person name="Soltis D."/>
            <person name="Chen Z.-H."/>
        </authorList>
    </citation>
    <scope>NUCLEOTIDE SEQUENCE</scope>
    <source>
        <strain evidence="7">Whitten #5841</strain>
        <tissue evidence="7">Leaf</tissue>
    </source>
</reference>
<dbReference type="GO" id="GO:0000976">
    <property type="term" value="F:transcription cis-regulatory region binding"/>
    <property type="evidence" value="ECO:0007669"/>
    <property type="project" value="TreeGrafter"/>
</dbReference>
<dbReference type="OrthoDB" id="1077642at2759"/>
<dbReference type="Proteomes" id="UP000825935">
    <property type="component" value="Chromosome 22"/>
</dbReference>
<evidence type="ECO:0000313" key="8">
    <source>
        <dbReference type="Proteomes" id="UP000825935"/>
    </source>
</evidence>
<evidence type="ECO:0000256" key="3">
    <source>
        <dbReference type="ARBA" id="ARBA00023125"/>
    </source>
</evidence>
<name>A0A8T2S8C8_CERRI</name>
<dbReference type="PANTHER" id="PTHR32096:SF18">
    <property type="entry name" value="DISEASE RESISTANCE PROTEIN RRS1B-RELATED"/>
    <property type="match status" value="1"/>
</dbReference>
<comment type="caution">
    <text evidence="7">The sequence shown here is derived from an EMBL/GenBank/DDBJ whole genome shotgun (WGS) entry which is preliminary data.</text>
</comment>
<dbReference type="SUPFAM" id="SSF118290">
    <property type="entry name" value="WRKY DNA-binding domain"/>
    <property type="match status" value="1"/>
</dbReference>
<keyword evidence="8" id="KW-1185">Reference proteome</keyword>
<keyword evidence="5" id="KW-0539">Nucleus</keyword>
<keyword evidence="3" id="KW-0238">DNA-binding</keyword>
<dbReference type="GO" id="GO:0003700">
    <property type="term" value="F:DNA-binding transcription factor activity"/>
    <property type="evidence" value="ECO:0007669"/>
    <property type="project" value="InterPro"/>
</dbReference>
<comment type="subcellular location">
    <subcellularLocation>
        <location evidence="1">Nucleus</location>
    </subcellularLocation>
</comment>